<dbReference type="OrthoDB" id="205993at2759"/>
<organism evidence="3 4">
    <name type="scientific">Hortaea werneckii</name>
    <name type="common">Black yeast</name>
    <name type="synonym">Cladosporium werneckii</name>
    <dbReference type="NCBI Taxonomy" id="91943"/>
    <lineage>
        <taxon>Eukaryota</taxon>
        <taxon>Fungi</taxon>
        <taxon>Dikarya</taxon>
        <taxon>Ascomycota</taxon>
        <taxon>Pezizomycotina</taxon>
        <taxon>Dothideomycetes</taxon>
        <taxon>Dothideomycetidae</taxon>
        <taxon>Mycosphaerellales</taxon>
        <taxon>Teratosphaeriaceae</taxon>
        <taxon>Hortaea</taxon>
    </lineage>
</organism>
<keyword evidence="2" id="KW-0812">Transmembrane</keyword>
<gene>
    <name evidence="3" type="ORF">D0867_11402</name>
</gene>
<dbReference type="VEuPathDB" id="FungiDB:BTJ68_04660"/>
<feature type="region of interest" description="Disordered" evidence="1">
    <location>
        <begin position="652"/>
        <end position="675"/>
    </location>
</feature>
<dbReference type="Gene3D" id="2.120.10.80">
    <property type="entry name" value="Kelch-type beta propeller"/>
    <property type="match status" value="1"/>
</dbReference>
<dbReference type="InterPro" id="IPR015915">
    <property type="entry name" value="Kelch-typ_b-propeller"/>
</dbReference>
<dbReference type="AlphaFoldDB" id="A0A3M6YEC6"/>
<keyword evidence="2" id="KW-1133">Transmembrane helix</keyword>
<reference evidence="3 4" key="1">
    <citation type="journal article" date="2018" name="BMC Genomics">
        <title>Genomic evidence for intraspecific hybridization in a clonal and extremely halotolerant yeast.</title>
        <authorList>
            <person name="Gostincar C."/>
            <person name="Stajich J.E."/>
            <person name="Zupancic J."/>
            <person name="Zalar P."/>
            <person name="Gunde-Cimerman N."/>
        </authorList>
    </citation>
    <scope>NUCLEOTIDE SEQUENCE [LARGE SCALE GENOMIC DNA]</scope>
    <source>
        <strain evidence="3 4">EXF-6669</strain>
    </source>
</reference>
<feature type="compositionally biased region" description="Polar residues" evidence="1">
    <location>
        <begin position="734"/>
        <end position="755"/>
    </location>
</feature>
<feature type="compositionally biased region" description="Polar residues" evidence="1">
    <location>
        <begin position="1076"/>
        <end position="1086"/>
    </location>
</feature>
<feature type="region of interest" description="Disordered" evidence="1">
    <location>
        <begin position="1031"/>
        <end position="1108"/>
    </location>
</feature>
<feature type="transmembrane region" description="Helical" evidence="2">
    <location>
        <begin position="461"/>
        <end position="485"/>
    </location>
</feature>
<accession>A0A3M6YEC6</accession>
<evidence type="ECO:0000313" key="3">
    <source>
        <dbReference type="EMBL" id="RMY01410.1"/>
    </source>
</evidence>
<feature type="region of interest" description="Disordered" evidence="1">
    <location>
        <begin position="606"/>
        <end position="628"/>
    </location>
</feature>
<feature type="compositionally biased region" description="Low complexity" evidence="1">
    <location>
        <begin position="1087"/>
        <end position="1096"/>
    </location>
</feature>
<dbReference type="EMBL" id="QWIL01001604">
    <property type="protein sequence ID" value="RMY01410.1"/>
    <property type="molecule type" value="Genomic_DNA"/>
</dbReference>
<feature type="compositionally biased region" description="Polar residues" evidence="1">
    <location>
        <begin position="766"/>
        <end position="790"/>
    </location>
</feature>
<keyword evidence="2" id="KW-0472">Membrane</keyword>
<feature type="region of interest" description="Disordered" evidence="1">
    <location>
        <begin position="918"/>
        <end position="1008"/>
    </location>
</feature>
<evidence type="ECO:0000256" key="2">
    <source>
        <dbReference type="SAM" id="Phobius"/>
    </source>
</evidence>
<evidence type="ECO:0000256" key="1">
    <source>
        <dbReference type="SAM" id="MobiDB-lite"/>
    </source>
</evidence>
<feature type="compositionally biased region" description="Basic and acidic residues" evidence="1">
    <location>
        <begin position="1097"/>
        <end position="1108"/>
    </location>
</feature>
<name>A0A3M6YEC6_HORWE</name>
<proteinExistence type="predicted"/>
<feature type="compositionally biased region" description="Basic and acidic residues" evidence="1">
    <location>
        <begin position="619"/>
        <end position="628"/>
    </location>
</feature>
<dbReference type="Proteomes" id="UP000271337">
    <property type="component" value="Unassembled WGS sequence"/>
</dbReference>
<feature type="region of interest" description="Disordered" evidence="1">
    <location>
        <begin position="717"/>
        <end position="825"/>
    </location>
</feature>
<comment type="caution">
    <text evidence="3">The sequence shown here is derived from an EMBL/GenBank/DDBJ whole genome shotgun (WGS) entry which is preliminary data.</text>
</comment>
<feature type="compositionally biased region" description="Low complexity" evidence="1">
    <location>
        <begin position="1042"/>
        <end position="1065"/>
    </location>
</feature>
<evidence type="ECO:0000313" key="4">
    <source>
        <dbReference type="Proteomes" id="UP000271337"/>
    </source>
</evidence>
<sequence>MMEVVKKSIVITPPLMRLRNLELAGLAALLGTAVSETLPYNPTRILLSQNASHAYIFRNSAKSSPQAELASLDLSSKFESTDPPLSRIADDLPFLRGDGRQSYTPTIGLDGNITVIAGDCSAGADGTEVWRFVAERGSDSGNGTWTQYKTSVETTGSDSAVAGPNWLAGGFTYSDYQDSNVSNTKVFVFGGMCPLDGSTDEQWTSSANYSNSMVALSASTETGYTDYDISLTAATGPPIAEAGFSITPLAPTYTLNSDGEAQTQQQDIVLLGGHTQTAFINMSQVALFSLPQESWTFLPVEQPGDLKTDLASRQEVTEVEPRSGHTAVLSEDGSTVFLFGGWVGDVSTPAQPQMAILEFGSAYGGTGGWKWSIPEASSSSPLASGEGIYGHGAAMLPGGVMMIVGGYSTSSSASTKRQETSGESRTWLYNTTSKSWVDSYSPPPADTQASSNATNQSHAQAVGLGTGLGIGGALLLGIVAFYFWYSKRVKRAREDRGRALLSRSSDASFGGARIEHPFMQMDSGIDGRASDVSAPDHYWNVWDHPNGTYPMREPQMEQQTGSGTGLFLNVPSPTRGLRKGVAGKNYHYHAAPSYDEQRTSRLSGNIPPIAEREDEDDSMTGREREEETLVRAQQRLRAIERALAMEDPFADDAQELPNPLGSHPPSFENDGKETVRRVPTSANRLSAMPARKPVMNKGGEPNWTSYEDVPAQQPLLSVDTGRTSPIKSLEDRTVSTLSERSQRTNSLTRTMSTRSGAILQAAMAARSTSDSSPEQYAASEGQTHPMSSTEGGRKSPYHWQSRARSSTAGSANQVPPLSASDGDSFTTAHSTFADLQNQGEALLGGRLMADRDDPYQRAMAAHTNTRHGMPSVAFSNEPPQIAPLPPRRRQGWMGSLRRALNVVSMAGERSFSMTSNGTFRAPNEHDEQEPASAILPKSRTRFPIGSTPRRAASDGGALLRQKRGQKDWAEDNLFPRYRDDPDPGDWGEPARSSLDEQQAEEDWDVEDAANKRDVQVMFTIPKSRLRVVNATDTDRLSTRSASESQVSRSGSHRSISASAGAIRQQGSVRTLRANFEGQSEKGSLPSTAEEAGTTAGEESRWEEKEKDT</sequence>
<dbReference type="InterPro" id="IPR011043">
    <property type="entry name" value="Gal_Oxase/kelch_b-propeller"/>
</dbReference>
<protein>
    <submittedName>
        <fullName evidence="3">Uncharacterized protein</fullName>
    </submittedName>
</protein>
<dbReference type="SUPFAM" id="SSF50965">
    <property type="entry name" value="Galactose oxidase, central domain"/>
    <property type="match status" value="1"/>
</dbReference>
<feature type="compositionally biased region" description="Acidic residues" evidence="1">
    <location>
        <begin position="997"/>
        <end position="1007"/>
    </location>
</feature>
<feature type="compositionally biased region" description="Polar residues" evidence="1">
    <location>
        <begin position="802"/>
        <end position="825"/>
    </location>
</feature>